<keyword evidence="5" id="KW-0762">Sugar transport</keyword>
<keyword evidence="6" id="KW-0812">Transmembrane</keyword>
<evidence type="ECO:0000256" key="15">
    <source>
        <dbReference type="SAM" id="SignalP"/>
    </source>
</evidence>
<protein>
    <submittedName>
        <fullName evidence="18">Polysaccharide biosynthesis/export protein</fullName>
    </submittedName>
</protein>
<dbReference type="Gene3D" id="3.10.560.10">
    <property type="entry name" value="Outer membrane lipoprotein wza domain like"/>
    <property type="match status" value="1"/>
</dbReference>
<dbReference type="GO" id="GO:0015159">
    <property type="term" value="F:polysaccharide transmembrane transporter activity"/>
    <property type="evidence" value="ECO:0007669"/>
    <property type="project" value="InterPro"/>
</dbReference>
<dbReference type="PANTHER" id="PTHR33619:SF3">
    <property type="entry name" value="POLYSACCHARIDE EXPORT PROTEIN GFCE-RELATED"/>
    <property type="match status" value="1"/>
</dbReference>
<evidence type="ECO:0000256" key="12">
    <source>
        <dbReference type="ARBA" id="ARBA00023139"/>
    </source>
</evidence>
<evidence type="ECO:0000256" key="9">
    <source>
        <dbReference type="ARBA" id="ARBA00023065"/>
    </source>
</evidence>
<keyword evidence="11" id="KW-0472">Membrane</keyword>
<keyword evidence="7 15" id="KW-0732">Signal</keyword>
<dbReference type="NCBIfam" id="TIGR03027">
    <property type="entry name" value="pepcterm_export"/>
    <property type="match status" value="1"/>
</dbReference>
<name>A0AAU9CG20_9GAMM</name>
<dbReference type="AlphaFoldDB" id="A0AAU9CG20"/>
<dbReference type="KEGG" id="meiy:MIN45_P2194"/>
<keyword evidence="8" id="KW-0625">Polysaccharide transport</keyword>
<evidence type="ECO:0000256" key="3">
    <source>
        <dbReference type="ARBA" id="ARBA00022448"/>
    </source>
</evidence>
<sequence length="206" mass="22787">METKICNLRSVFAILALFLSLSACTSYPPLNPRAEPPADYTYIIGPGDSLEMFVWGNPEISRTVVVRPDGKISAPLVEELPATGKTPYQLARDIEKELSRYIRNPLVTVIVSGFVGPYSEQIRVVGEAEEPQAVPYREHMTLLDLMIAVGGLTDFAAGNRAVVVRRINGVQRQFRVRIDDLLRDGDISANVDMLPGDILIIPEAFF</sequence>
<evidence type="ECO:0000313" key="19">
    <source>
        <dbReference type="Proteomes" id="UP001321450"/>
    </source>
</evidence>
<evidence type="ECO:0000259" key="17">
    <source>
        <dbReference type="Pfam" id="PF22461"/>
    </source>
</evidence>
<dbReference type="Pfam" id="PF02563">
    <property type="entry name" value="Poly_export"/>
    <property type="match status" value="1"/>
</dbReference>
<keyword evidence="4" id="KW-1134">Transmembrane beta strand</keyword>
<evidence type="ECO:0000256" key="11">
    <source>
        <dbReference type="ARBA" id="ARBA00023136"/>
    </source>
</evidence>
<dbReference type="EMBL" id="AP024718">
    <property type="protein sequence ID" value="BCX89821.1"/>
    <property type="molecule type" value="Genomic_DNA"/>
</dbReference>
<evidence type="ECO:0000256" key="10">
    <source>
        <dbReference type="ARBA" id="ARBA00023114"/>
    </source>
</evidence>
<evidence type="ECO:0000259" key="16">
    <source>
        <dbReference type="Pfam" id="PF02563"/>
    </source>
</evidence>
<dbReference type="Pfam" id="PF22461">
    <property type="entry name" value="SLBB_2"/>
    <property type="match status" value="1"/>
</dbReference>
<keyword evidence="3" id="KW-0813">Transport</keyword>
<keyword evidence="10" id="KW-0626">Porin</keyword>
<dbReference type="InterPro" id="IPR054765">
    <property type="entry name" value="SLBB_dom"/>
</dbReference>
<evidence type="ECO:0000256" key="4">
    <source>
        <dbReference type="ARBA" id="ARBA00022452"/>
    </source>
</evidence>
<keyword evidence="19" id="KW-1185">Reference proteome</keyword>
<proteinExistence type="inferred from homology"/>
<keyword evidence="13" id="KW-0998">Cell outer membrane</keyword>
<evidence type="ECO:0000256" key="1">
    <source>
        <dbReference type="ARBA" id="ARBA00004571"/>
    </source>
</evidence>
<comment type="subcellular location">
    <subcellularLocation>
        <location evidence="1">Cell outer membrane</location>
        <topology evidence="1">Multi-pass membrane protein</topology>
    </subcellularLocation>
</comment>
<dbReference type="PANTHER" id="PTHR33619">
    <property type="entry name" value="POLYSACCHARIDE EXPORT PROTEIN GFCE-RELATED"/>
    <property type="match status" value="1"/>
</dbReference>
<dbReference type="PROSITE" id="PS51257">
    <property type="entry name" value="PROKAR_LIPOPROTEIN"/>
    <property type="match status" value="1"/>
</dbReference>
<comment type="similarity">
    <text evidence="2">Belongs to the BexD/CtrA/VexA family.</text>
</comment>
<feature type="signal peptide" evidence="15">
    <location>
        <begin position="1"/>
        <end position="25"/>
    </location>
</feature>
<dbReference type="RefSeq" id="WP_286292374.1">
    <property type="nucleotide sequence ID" value="NZ_AP024718.1"/>
</dbReference>
<evidence type="ECO:0000256" key="8">
    <source>
        <dbReference type="ARBA" id="ARBA00023047"/>
    </source>
</evidence>
<evidence type="ECO:0000256" key="14">
    <source>
        <dbReference type="ARBA" id="ARBA00023288"/>
    </source>
</evidence>
<evidence type="ECO:0000256" key="13">
    <source>
        <dbReference type="ARBA" id="ARBA00023237"/>
    </source>
</evidence>
<feature type="domain" description="SLBB" evidence="17">
    <location>
        <begin position="122"/>
        <end position="201"/>
    </location>
</feature>
<dbReference type="InterPro" id="IPR017477">
    <property type="entry name" value="PEP-CTERM_polysacc_export"/>
</dbReference>
<evidence type="ECO:0000256" key="2">
    <source>
        <dbReference type="ARBA" id="ARBA00009450"/>
    </source>
</evidence>
<feature type="domain" description="Polysaccharide export protein N-terminal" evidence="16">
    <location>
        <begin position="37"/>
        <end position="111"/>
    </location>
</feature>
<keyword evidence="9" id="KW-0406">Ion transport</keyword>
<dbReference type="Gene3D" id="3.30.1950.10">
    <property type="entry name" value="wza like domain"/>
    <property type="match status" value="1"/>
</dbReference>
<reference evidence="19" key="1">
    <citation type="journal article" date="2024" name="Int. J. Syst. Evol. Microbiol.">
        <title>Methylomarinovum tepidoasis sp. nov., a moderately thermophilic methanotroph of the family Methylothermaceae isolated from a deep-sea hydrothermal field.</title>
        <authorList>
            <person name="Hirayama H."/>
            <person name="Takaki Y."/>
            <person name="Abe M."/>
            <person name="Miyazaki M."/>
            <person name="Uematsu K."/>
            <person name="Matsui Y."/>
            <person name="Takai K."/>
        </authorList>
    </citation>
    <scope>NUCLEOTIDE SEQUENCE [LARGE SCALE GENOMIC DNA]</scope>
    <source>
        <strain evidence="19">IN45</strain>
    </source>
</reference>
<organism evidence="18 19">
    <name type="scientific">Methylomarinovum tepidoasis</name>
    <dbReference type="NCBI Taxonomy" id="2840183"/>
    <lineage>
        <taxon>Bacteria</taxon>
        <taxon>Pseudomonadati</taxon>
        <taxon>Pseudomonadota</taxon>
        <taxon>Gammaproteobacteria</taxon>
        <taxon>Methylococcales</taxon>
        <taxon>Methylothermaceae</taxon>
        <taxon>Methylomarinovum</taxon>
    </lineage>
</organism>
<keyword evidence="14" id="KW-0449">Lipoprotein</keyword>
<evidence type="ECO:0000313" key="18">
    <source>
        <dbReference type="EMBL" id="BCX89821.1"/>
    </source>
</evidence>
<evidence type="ECO:0000256" key="7">
    <source>
        <dbReference type="ARBA" id="ARBA00022729"/>
    </source>
</evidence>
<accession>A0AAU9CG20</accession>
<evidence type="ECO:0000256" key="6">
    <source>
        <dbReference type="ARBA" id="ARBA00022692"/>
    </source>
</evidence>
<feature type="chain" id="PRO_5043650402" evidence="15">
    <location>
        <begin position="26"/>
        <end position="206"/>
    </location>
</feature>
<keyword evidence="12" id="KW-0564">Palmitate</keyword>
<dbReference type="Proteomes" id="UP001321450">
    <property type="component" value="Chromosome"/>
</dbReference>
<gene>
    <name evidence="18" type="ORF">MIN45_P2194</name>
</gene>
<evidence type="ECO:0000256" key="5">
    <source>
        <dbReference type="ARBA" id="ARBA00022597"/>
    </source>
</evidence>
<dbReference type="InterPro" id="IPR003715">
    <property type="entry name" value="Poly_export_N"/>
</dbReference>
<dbReference type="InterPro" id="IPR049712">
    <property type="entry name" value="Poly_export"/>
</dbReference>